<evidence type="ECO:0000256" key="1">
    <source>
        <dbReference type="ARBA" id="ARBA00006720"/>
    </source>
</evidence>
<dbReference type="InterPro" id="IPR035427">
    <property type="entry name" value="Tim10-like_dom_sf"/>
</dbReference>
<comment type="subcellular location">
    <subcellularLocation>
        <location evidence="7">Mitochondrion inner membrane</location>
        <topology evidence="7">Peripheral membrane protein</topology>
        <orientation evidence="7">Intermembrane side</orientation>
    </subcellularLocation>
</comment>
<keyword evidence="7" id="KW-0496">Mitochondrion</keyword>
<gene>
    <name evidence="9" type="ORF">WICMUC_000929</name>
</gene>
<evidence type="ECO:0000259" key="8">
    <source>
        <dbReference type="Pfam" id="PF02953"/>
    </source>
</evidence>
<evidence type="ECO:0000256" key="3">
    <source>
        <dbReference type="ARBA" id="ARBA00022927"/>
    </source>
</evidence>
<dbReference type="GO" id="GO:0005743">
    <property type="term" value="C:mitochondrial inner membrane"/>
    <property type="evidence" value="ECO:0007669"/>
    <property type="project" value="UniProtKB-SubCell"/>
</dbReference>
<feature type="domain" description="Tim10-like" evidence="8">
    <location>
        <begin position="22"/>
        <end position="84"/>
    </location>
</feature>
<proteinExistence type="inferred from homology"/>
<comment type="similarity">
    <text evidence="1 7">Belongs to the small Tim family.</text>
</comment>
<protein>
    <recommendedName>
        <fullName evidence="7">Mitochondrial import inner membrane translocase subunit</fullName>
    </recommendedName>
</protein>
<dbReference type="Gene3D" id="1.10.287.810">
    <property type="entry name" value="Mitochondrial import inner membrane translocase subunit tim13 like domains"/>
    <property type="match status" value="1"/>
</dbReference>
<keyword evidence="7" id="KW-0143">Chaperone</keyword>
<dbReference type="AlphaFoldDB" id="A0A9P8PYB7"/>
<dbReference type="SUPFAM" id="SSF144122">
    <property type="entry name" value="Tim10-like"/>
    <property type="match status" value="1"/>
</dbReference>
<name>A0A9P8PYB7_9ASCO</name>
<comment type="domain">
    <text evidence="7">The twin CX3C motif contains 4 conserved Cys residues that form 2 disulfide bonds in the mitochondrial intermembrane space.</text>
</comment>
<keyword evidence="4 7" id="KW-0811">Translocation</keyword>
<dbReference type="OrthoDB" id="344165at2759"/>
<keyword evidence="2 7" id="KW-0999">Mitochondrion inner membrane</keyword>
<accession>A0A9P8PYB7</accession>
<comment type="function">
    <text evidence="7">Mitochondrial intermembrane chaperone that participates in the import and insertion of some multi-pass transmembrane proteins into the mitochondrial inner membrane. Also required for the transfer of beta-barrel precursors from the TOM complex to the sorting and assembly machinery (SAM complex) of the outer membrane. Acts as a chaperone-like protein that protects the hydrophobic precursors from aggregation and guide them through the mitochondrial intermembrane space.</text>
</comment>
<evidence type="ECO:0000256" key="4">
    <source>
        <dbReference type="ARBA" id="ARBA00023010"/>
    </source>
</evidence>
<keyword evidence="3 7" id="KW-0653">Protein transport</keyword>
<dbReference type="Pfam" id="PF02953">
    <property type="entry name" value="zf-Tim10_DDP"/>
    <property type="match status" value="1"/>
</dbReference>
<evidence type="ECO:0000313" key="9">
    <source>
        <dbReference type="EMBL" id="KAH3679484.1"/>
    </source>
</evidence>
<dbReference type="InterPro" id="IPR004217">
    <property type="entry name" value="Tim10-like"/>
</dbReference>
<sequence>MSSINQQALASLDDSSKQEILQFIEAENSKSKVQTSVHQFTNLCFKKCVSSINDGTLTSNEESCLTNCVNRFLDVNIKVVEGLQAAQQQ</sequence>
<dbReference type="GO" id="GO:0015031">
    <property type="term" value="P:protein transport"/>
    <property type="evidence" value="ECO:0007669"/>
    <property type="project" value="UniProtKB-KW"/>
</dbReference>
<evidence type="ECO:0000256" key="5">
    <source>
        <dbReference type="ARBA" id="ARBA00023136"/>
    </source>
</evidence>
<keyword evidence="10" id="KW-1185">Reference proteome</keyword>
<keyword evidence="5" id="KW-0472">Membrane</keyword>
<organism evidence="9 10">
    <name type="scientific">Wickerhamomyces mucosus</name>
    <dbReference type="NCBI Taxonomy" id="1378264"/>
    <lineage>
        <taxon>Eukaryota</taxon>
        <taxon>Fungi</taxon>
        <taxon>Dikarya</taxon>
        <taxon>Ascomycota</taxon>
        <taxon>Saccharomycotina</taxon>
        <taxon>Saccharomycetes</taxon>
        <taxon>Phaffomycetales</taxon>
        <taxon>Wickerhamomycetaceae</taxon>
        <taxon>Wickerhamomyces</taxon>
    </lineage>
</organism>
<comment type="subunit">
    <text evidence="7">Heterohexamer.</text>
</comment>
<reference evidence="9" key="2">
    <citation type="submission" date="2021-01" db="EMBL/GenBank/DDBJ databases">
        <authorList>
            <person name="Schikora-Tamarit M.A."/>
        </authorList>
    </citation>
    <scope>NUCLEOTIDE SEQUENCE</scope>
    <source>
        <strain evidence="9">CBS6341</strain>
    </source>
</reference>
<evidence type="ECO:0000256" key="2">
    <source>
        <dbReference type="ARBA" id="ARBA00022792"/>
    </source>
</evidence>
<evidence type="ECO:0000313" key="10">
    <source>
        <dbReference type="Proteomes" id="UP000769528"/>
    </source>
</evidence>
<reference evidence="9" key="1">
    <citation type="journal article" date="2021" name="Open Biol.">
        <title>Shared evolutionary footprints suggest mitochondrial oxidative damage underlies multiple complex I losses in fungi.</title>
        <authorList>
            <person name="Schikora-Tamarit M.A."/>
            <person name="Marcet-Houben M."/>
            <person name="Nosek J."/>
            <person name="Gabaldon T."/>
        </authorList>
    </citation>
    <scope>NUCLEOTIDE SEQUENCE</scope>
    <source>
        <strain evidence="9">CBS6341</strain>
    </source>
</reference>
<evidence type="ECO:0000256" key="7">
    <source>
        <dbReference type="RuleBase" id="RU367043"/>
    </source>
</evidence>
<keyword evidence="6 7" id="KW-1015">Disulfide bond</keyword>
<dbReference type="Proteomes" id="UP000769528">
    <property type="component" value="Unassembled WGS sequence"/>
</dbReference>
<keyword evidence="7" id="KW-0813">Transport</keyword>
<evidence type="ECO:0000256" key="6">
    <source>
        <dbReference type="ARBA" id="ARBA00023157"/>
    </source>
</evidence>
<comment type="caution">
    <text evidence="9">The sequence shown here is derived from an EMBL/GenBank/DDBJ whole genome shotgun (WGS) entry which is preliminary data.</text>
</comment>
<dbReference type="EMBL" id="JAEUBF010000300">
    <property type="protein sequence ID" value="KAH3679484.1"/>
    <property type="molecule type" value="Genomic_DNA"/>
</dbReference>